<evidence type="ECO:0000256" key="1">
    <source>
        <dbReference type="SAM" id="Phobius"/>
    </source>
</evidence>
<gene>
    <name evidence="2" type="ORF">HNR25_005186</name>
</gene>
<sequence>MPYADALTAVLAAVALVAGHHAGDRWLQTDHQAVTKGACTHAGRAACTGHVATLTLAQLAMLALVLAATGTGVSPLALLLGLGLNAASHWWADRRFTLRGLVLATDPIAHKSGYYGNGGAEPLDQAFHFVWIVPCALVIASPAPLALALTGAGVLLLAAAEAASRWARTREHTG</sequence>
<feature type="transmembrane region" description="Helical" evidence="1">
    <location>
        <begin position="127"/>
        <end position="160"/>
    </location>
</feature>
<dbReference type="AlphaFoldDB" id="A0A841EDZ0"/>
<feature type="transmembrane region" description="Helical" evidence="1">
    <location>
        <begin position="59"/>
        <end position="84"/>
    </location>
</feature>
<proteinExistence type="predicted"/>
<accession>A0A841EDZ0</accession>
<reference evidence="2 3" key="1">
    <citation type="submission" date="2020-08" db="EMBL/GenBank/DDBJ databases">
        <title>Sequencing the genomes of 1000 actinobacteria strains.</title>
        <authorList>
            <person name="Klenk H.-P."/>
        </authorList>
    </citation>
    <scope>NUCLEOTIDE SEQUENCE [LARGE SCALE GENOMIC DNA]</scope>
    <source>
        <strain evidence="2 3">DSM 44593</strain>
    </source>
</reference>
<keyword evidence="1" id="KW-0472">Membrane</keyword>
<keyword evidence="1" id="KW-0812">Transmembrane</keyword>
<dbReference type="RefSeq" id="WP_184640682.1">
    <property type="nucleotide sequence ID" value="NZ_JACHLY010000003.1"/>
</dbReference>
<evidence type="ECO:0000313" key="2">
    <source>
        <dbReference type="EMBL" id="MBB6001355.1"/>
    </source>
</evidence>
<evidence type="ECO:0008006" key="4">
    <source>
        <dbReference type="Google" id="ProtNLM"/>
    </source>
</evidence>
<comment type="caution">
    <text evidence="2">The sequence shown here is derived from an EMBL/GenBank/DDBJ whole genome shotgun (WGS) entry which is preliminary data.</text>
</comment>
<dbReference type="Proteomes" id="UP000578077">
    <property type="component" value="Unassembled WGS sequence"/>
</dbReference>
<evidence type="ECO:0000313" key="3">
    <source>
        <dbReference type="Proteomes" id="UP000578077"/>
    </source>
</evidence>
<protein>
    <recommendedName>
        <fullName evidence="4">DUF3307 domain-containing protein</fullName>
    </recommendedName>
</protein>
<dbReference type="EMBL" id="JACHLY010000003">
    <property type="protein sequence ID" value="MBB6001355.1"/>
    <property type="molecule type" value="Genomic_DNA"/>
</dbReference>
<keyword evidence="3" id="KW-1185">Reference proteome</keyword>
<name>A0A841EDZ0_9ACTN</name>
<keyword evidence="1" id="KW-1133">Transmembrane helix</keyword>
<organism evidence="2 3">
    <name type="scientific">Streptomonospora salina</name>
    <dbReference type="NCBI Taxonomy" id="104205"/>
    <lineage>
        <taxon>Bacteria</taxon>
        <taxon>Bacillati</taxon>
        <taxon>Actinomycetota</taxon>
        <taxon>Actinomycetes</taxon>
        <taxon>Streptosporangiales</taxon>
        <taxon>Nocardiopsidaceae</taxon>
        <taxon>Streptomonospora</taxon>
    </lineage>
</organism>